<gene>
    <name evidence="9" type="ORF">MNBD_GAMMA10-2935</name>
</gene>
<dbReference type="Gene3D" id="3.10.620.10">
    <property type="entry name" value="Protein N-terminal glutamine amidohydrolase, alpha beta roll"/>
    <property type="match status" value="1"/>
</dbReference>
<dbReference type="InterPro" id="IPR037132">
    <property type="entry name" value="N_Gln_amidohydro_ab_roll_sf"/>
</dbReference>
<evidence type="ECO:0000256" key="4">
    <source>
        <dbReference type="ARBA" id="ARBA00021247"/>
    </source>
</evidence>
<sequence length="188" mass="21434">MNAFDRSHYLYTPLFCEENICKLVATFYTNKQATPIDVIFIINPSNSVGVFEQRAATGQHPVIWDYHVVLSAVVEEKIVIFDFDSRCAFPTDIQSYFALTFPAQHLLADRYRPWLKCIAARQYLAFFSSDRSHMKGVIPDNEFPPYDIIQSGDAAQKLSLQACIDTGCETHGSKLFMPDEYAEQFLTP</sequence>
<dbReference type="EC" id="3.5.1.122" evidence="3"/>
<reference evidence="9" key="1">
    <citation type="submission" date="2018-06" db="EMBL/GenBank/DDBJ databases">
        <authorList>
            <person name="Zhirakovskaya E."/>
        </authorList>
    </citation>
    <scope>NUCLEOTIDE SEQUENCE</scope>
</reference>
<dbReference type="PANTHER" id="PTHR13035">
    <property type="entry name" value="PROTEIN N-TERMINAL GLUTAMINE AMIDOHYDROLASE"/>
    <property type="match status" value="1"/>
</dbReference>
<dbReference type="InterPro" id="IPR023128">
    <property type="entry name" value="Prot_N_Gln_amidohydro_ab_roll"/>
</dbReference>
<feature type="domain" description="Protein N-terminal glutamine amidohydrolase alpha beta roll" evidence="8">
    <location>
        <begin position="11"/>
        <end position="172"/>
    </location>
</feature>
<evidence type="ECO:0000256" key="2">
    <source>
        <dbReference type="ARBA" id="ARBA00011245"/>
    </source>
</evidence>
<comment type="catalytic activity">
    <reaction evidence="7">
        <text>N-terminal L-glutaminyl-[protein] + H2O = N-terminal L-glutamyl-[protein] + NH4(+)</text>
        <dbReference type="Rhea" id="RHEA:50680"/>
        <dbReference type="Rhea" id="RHEA-COMP:12668"/>
        <dbReference type="Rhea" id="RHEA-COMP:12777"/>
        <dbReference type="ChEBI" id="CHEBI:15377"/>
        <dbReference type="ChEBI" id="CHEBI:28938"/>
        <dbReference type="ChEBI" id="CHEBI:64721"/>
        <dbReference type="ChEBI" id="CHEBI:64722"/>
        <dbReference type="EC" id="3.5.1.122"/>
    </reaction>
</comment>
<evidence type="ECO:0000256" key="5">
    <source>
        <dbReference type="ARBA" id="ARBA00022801"/>
    </source>
</evidence>
<evidence type="ECO:0000256" key="1">
    <source>
        <dbReference type="ARBA" id="ARBA00008985"/>
    </source>
</evidence>
<evidence type="ECO:0000256" key="7">
    <source>
        <dbReference type="ARBA" id="ARBA00048768"/>
    </source>
</evidence>
<dbReference type="EMBL" id="UOFJ01000237">
    <property type="protein sequence ID" value="VAW66826.1"/>
    <property type="molecule type" value="Genomic_DNA"/>
</dbReference>
<accession>A0A3B0YEQ2</accession>
<evidence type="ECO:0000256" key="6">
    <source>
        <dbReference type="ARBA" id="ARBA00029677"/>
    </source>
</evidence>
<evidence type="ECO:0000256" key="3">
    <source>
        <dbReference type="ARBA" id="ARBA00012718"/>
    </source>
</evidence>
<dbReference type="AlphaFoldDB" id="A0A3B0YEQ2"/>
<dbReference type="GO" id="GO:0008418">
    <property type="term" value="F:protein-N-terminal asparagine amidohydrolase activity"/>
    <property type="evidence" value="ECO:0007669"/>
    <property type="project" value="InterPro"/>
</dbReference>
<proteinExistence type="inferred from homology"/>
<dbReference type="Pfam" id="PF09764">
    <property type="entry name" value="Nt_Gln_amidase"/>
    <property type="match status" value="1"/>
</dbReference>
<protein>
    <recommendedName>
        <fullName evidence="4">Protein N-terminal glutamine amidohydrolase</fullName>
        <ecNumber evidence="3">3.5.1.122</ecNumber>
    </recommendedName>
    <alternativeName>
        <fullName evidence="6">Protein NH2-terminal glutamine deamidase</fullName>
    </alternativeName>
</protein>
<dbReference type="GO" id="GO:0070773">
    <property type="term" value="F:protein-N-terminal glutamine amidohydrolase activity"/>
    <property type="evidence" value="ECO:0007669"/>
    <property type="project" value="UniProtKB-EC"/>
</dbReference>
<name>A0A3B0YEQ2_9ZZZZ</name>
<dbReference type="InterPro" id="IPR039733">
    <property type="entry name" value="NTAQ1"/>
</dbReference>
<comment type="subunit">
    <text evidence="2">Monomer.</text>
</comment>
<dbReference type="PANTHER" id="PTHR13035:SF0">
    <property type="entry name" value="PROTEIN N-TERMINAL GLUTAMINE AMIDOHYDROLASE"/>
    <property type="match status" value="1"/>
</dbReference>
<comment type="similarity">
    <text evidence="1">Belongs to the NTAQ1 family.</text>
</comment>
<evidence type="ECO:0000313" key="9">
    <source>
        <dbReference type="EMBL" id="VAW66826.1"/>
    </source>
</evidence>
<evidence type="ECO:0000259" key="8">
    <source>
        <dbReference type="Pfam" id="PF09764"/>
    </source>
</evidence>
<organism evidence="9">
    <name type="scientific">hydrothermal vent metagenome</name>
    <dbReference type="NCBI Taxonomy" id="652676"/>
    <lineage>
        <taxon>unclassified sequences</taxon>
        <taxon>metagenomes</taxon>
        <taxon>ecological metagenomes</taxon>
    </lineage>
</organism>
<dbReference type="GO" id="GO:0005829">
    <property type="term" value="C:cytosol"/>
    <property type="evidence" value="ECO:0007669"/>
    <property type="project" value="TreeGrafter"/>
</dbReference>
<dbReference type="GO" id="GO:0005634">
    <property type="term" value="C:nucleus"/>
    <property type="evidence" value="ECO:0007669"/>
    <property type="project" value="TreeGrafter"/>
</dbReference>
<keyword evidence="5" id="KW-0378">Hydrolase</keyword>